<dbReference type="SUPFAM" id="SSF55874">
    <property type="entry name" value="ATPase domain of HSP90 chaperone/DNA topoisomerase II/histidine kinase"/>
    <property type="match status" value="1"/>
</dbReference>
<keyword evidence="22" id="KW-1185">Reference proteome</keyword>
<dbReference type="Proteomes" id="UP000198790">
    <property type="component" value="Unassembled WGS sequence"/>
</dbReference>
<keyword evidence="8" id="KW-0597">Phosphoprotein</keyword>
<dbReference type="InterPro" id="IPR005467">
    <property type="entry name" value="His_kinase_dom"/>
</dbReference>
<comment type="subcellular location">
    <subcellularLocation>
        <location evidence="3">Cytoplasm</location>
    </subcellularLocation>
</comment>
<evidence type="ECO:0000256" key="11">
    <source>
        <dbReference type="ARBA" id="ARBA00022741"/>
    </source>
</evidence>
<accession>A0A1I1BLS2</accession>
<dbReference type="STRING" id="237018.SAMN04489723_11481"/>
<keyword evidence="9" id="KW-0808">Transferase</keyword>
<evidence type="ECO:0000256" key="9">
    <source>
        <dbReference type="ARBA" id="ARBA00022679"/>
    </source>
</evidence>
<dbReference type="PROSITE" id="PS50109">
    <property type="entry name" value="HIS_KIN"/>
    <property type="match status" value="1"/>
</dbReference>
<evidence type="ECO:0000256" key="3">
    <source>
        <dbReference type="ARBA" id="ARBA00004496"/>
    </source>
</evidence>
<name>A0A1I1BLS2_9BACT</name>
<feature type="domain" description="Histidine kinase" evidence="20">
    <location>
        <begin position="73"/>
        <end position="264"/>
    </location>
</feature>
<dbReference type="GO" id="GO:0005737">
    <property type="term" value="C:cytoplasm"/>
    <property type="evidence" value="ECO:0007669"/>
    <property type="project" value="UniProtKB-SubCell"/>
</dbReference>
<comment type="cofactor">
    <cofactor evidence="2">
        <name>[4Fe-4S] cluster</name>
        <dbReference type="ChEBI" id="CHEBI:49883"/>
    </cofactor>
</comment>
<dbReference type="InterPro" id="IPR036890">
    <property type="entry name" value="HATPase_C_sf"/>
</dbReference>
<keyword evidence="11" id="KW-0547">Nucleotide-binding</keyword>
<dbReference type="AlphaFoldDB" id="A0A1I1BLS2"/>
<evidence type="ECO:0000256" key="2">
    <source>
        <dbReference type="ARBA" id="ARBA00001966"/>
    </source>
</evidence>
<dbReference type="GO" id="GO:0016020">
    <property type="term" value="C:membrane"/>
    <property type="evidence" value="ECO:0007669"/>
    <property type="project" value="InterPro"/>
</dbReference>
<keyword evidence="6" id="KW-0004">4Fe-4S</keyword>
<comment type="catalytic activity">
    <reaction evidence="1">
        <text>ATP + protein L-histidine = ADP + protein N-phospho-L-histidine.</text>
        <dbReference type="EC" id="2.7.13.3"/>
    </reaction>
</comment>
<evidence type="ECO:0000256" key="13">
    <source>
        <dbReference type="ARBA" id="ARBA00022840"/>
    </source>
</evidence>
<dbReference type="CDD" id="cd16917">
    <property type="entry name" value="HATPase_UhpB-NarQ-NarX-like"/>
    <property type="match status" value="1"/>
</dbReference>
<dbReference type="InterPro" id="IPR011712">
    <property type="entry name" value="Sig_transdc_His_kin_sub3_dim/P"/>
</dbReference>
<dbReference type="RefSeq" id="WP_092899472.1">
    <property type="nucleotide sequence ID" value="NZ_FOKK01000014.1"/>
</dbReference>
<evidence type="ECO:0000313" key="22">
    <source>
        <dbReference type="Proteomes" id="UP000198790"/>
    </source>
</evidence>
<keyword evidence="19" id="KW-1133">Transmembrane helix</keyword>
<dbReference type="InterPro" id="IPR050482">
    <property type="entry name" value="Sensor_HK_TwoCompSys"/>
</dbReference>
<dbReference type="Gene3D" id="1.20.5.1930">
    <property type="match status" value="1"/>
</dbReference>
<dbReference type="GO" id="GO:0000155">
    <property type="term" value="F:phosphorelay sensor kinase activity"/>
    <property type="evidence" value="ECO:0007669"/>
    <property type="project" value="InterPro"/>
</dbReference>
<reference evidence="21 22" key="1">
    <citation type="submission" date="2016-10" db="EMBL/GenBank/DDBJ databases">
        <authorList>
            <person name="de Groot N.N."/>
        </authorList>
    </citation>
    <scope>NUCLEOTIDE SEQUENCE [LARGE SCALE GENOMIC DNA]</scope>
    <source>
        <strain evidence="21 22">DSM 23399</strain>
    </source>
</reference>
<keyword evidence="16" id="KW-0411">Iron-sulfur</keyword>
<keyword evidence="12 21" id="KW-0418">Kinase</keyword>
<dbReference type="OrthoDB" id="9760839at2"/>
<evidence type="ECO:0000256" key="10">
    <source>
        <dbReference type="ARBA" id="ARBA00022723"/>
    </source>
</evidence>
<evidence type="ECO:0000256" key="6">
    <source>
        <dbReference type="ARBA" id="ARBA00022485"/>
    </source>
</evidence>
<evidence type="ECO:0000256" key="17">
    <source>
        <dbReference type="ARBA" id="ARBA00024827"/>
    </source>
</evidence>
<keyword evidence="13" id="KW-0067">ATP-binding</keyword>
<keyword evidence="15" id="KW-0902">Two-component regulatory system</keyword>
<evidence type="ECO:0000256" key="15">
    <source>
        <dbReference type="ARBA" id="ARBA00023012"/>
    </source>
</evidence>
<evidence type="ECO:0000256" key="12">
    <source>
        <dbReference type="ARBA" id="ARBA00022777"/>
    </source>
</evidence>
<proteinExistence type="predicted"/>
<dbReference type="GO" id="GO:0046872">
    <property type="term" value="F:metal ion binding"/>
    <property type="evidence" value="ECO:0007669"/>
    <property type="project" value="UniProtKB-KW"/>
</dbReference>
<evidence type="ECO:0000259" key="20">
    <source>
        <dbReference type="PROSITE" id="PS50109"/>
    </source>
</evidence>
<evidence type="ECO:0000256" key="1">
    <source>
        <dbReference type="ARBA" id="ARBA00000085"/>
    </source>
</evidence>
<dbReference type="Gene3D" id="3.30.565.10">
    <property type="entry name" value="Histidine kinase-like ATPase, C-terminal domain"/>
    <property type="match status" value="1"/>
</dbReference>
<evidence type="ECO:0000313" key="21">
    <source>
        <dbReference type="EMBL" id="SFB50566.1"/>
    </source>
</evidence>
<evidence type="ECO:0000256" key="19">
    <source>
        <dbReference type="SAM" id="Phobius"/>
    </source>
</evidence>
<keyword evidence="19" id="KW-0472">Membrane</keyword>
<keyword evidence="10" id="KW-0479">Metal-binding</keyword>
<dbReference type="PANTHER" id="PTHR24421:SF10">
    <property type="entry name" value="NITRATE_NITRITE SENSOR PROTEIN NARQ"/>
    <property type="match status" value="1"/>
</dbReference>
<dbReference type="GO" id="GO:0046983">
    <property type="term" value="F:protein dimerization activity"/>
    <property type="evidence" value="ECO:0007669"/>
    <property type="project" value="InterPro"/>
</dbReference>
<dbReference type="EC" id="2.7.13.3" evidence="4"/>
<dbReference type="SMART" id="SM00387">
    <property type="entry name" value="HATPase_c"/>
    <property type="match status" value="1"/>
</dbReference>
<dbReference type="Pfam" id="PF02518">
    <property type="entry name" value="HATPase_c"/>
    <property type="match status" value="1"/>
</dbReference>
<gene>
    <name evidence="21" type="ORF">SAMN04489723_11481</name>
</gene>
<organism evidence="21 22">
    <name type="scientific">Algoriphagus aquimarinus</name>
    <dbReference type="NCBI Taxonomy" id="237018"/>
    <lineage>
        <taxon>Bacteria</taxon>
        <taxon>Pseudomonadati</taxon>
        <taxon>Bacteroidota</taxon>
        <taxon>Cytophagia</taxon>
        <taxon>Cytophagales</taxon>
        <taxon>Cyclobacteriaceae</taxon>
        <taxon>Algoriphagus</taxon>
    </lineage>
</organism>
<dbReference type="EMBL" id="FOKK01000014">
    <property type="protein sequence ID" value="SFB50566.1"/>
    <property type="molecule type" value="Genomic_DNA"/>
</dbReference>
<evidence type="ECO:0000256" key="4">
    <source>
        <dbReference type="ARBA" id="ARBA00012438"/>
    </source>
</evidence>
<dbReference type="GO" id="GO:0005524">
    <property type="term" value="F:ATP binding"/>
    <property type="evidence" value="ECO:0007669"/>
    <property type="project" value="UniProtKB-KW"/>
</dbReference>
<sequence>MDSMLPQDDLVTLVLGTSSMLLMLASIIFFAFLFQRKLIKKQRAFREIEKLLEKQELKSAYALIEGQDQERKRIAAEIHDNVGNLMATLKIFSDLVLQKELDPEVKRLNLKINDITETVTTEIRKISHSLDAGTIQNFGFKPAIAQLREAIESSGKIELFTQIDIDGRFANTTSLHLYRIIQELITNTLKHGKASKSRLEITQLENEISIIYEDNGIGFDSNATSKSGIGLQNIKSRINYLQGELTIHSSEKGSTFIIEIPYFPHNE</sequence>
<comment type="function">
    <text evidence="17">Member of the two-component regulatory system NreB/NreC involved in the control of dissimilatory nitrate/nitrite reduction in response to oxygen. NreB functions as a direct oxygen sensor histidine kinase which is autophosphorylated, in the absence of oxygen, probably at the conserved histidine residue, and transfers its phosphate group probably to a conserved aspartate residue of NreC. NreB/NreC activates the expression of the nitrate (narGHJI) and nitrite (nir) reductase operons, as well as the putative nitrate transporter gene narT.</text>
</comment>
<evidence type="ECO:0000256" key="16">
    <source>
        <dbReference type="ARBA" id="ARBA00023014"/>
    </source>
</evidence>
<evidence type="ECO:0000256" key="8">
    <source>
        <dbReference type="ARBA" id="ARBA00022553"/>
    </source>
</evidence>
<evidence type="ECO:0000256" key="14">
    <source>
        <dbReference type="ARBA" id="ARBA00023004"/>
    </source>
</evidence>
<keyword evidence="19" id="KW-0812">Transmembrane</keyword>
<keyword evidence="14" id="KW-0408">Iron</keyword>
<dbReference type="GO" id="GO:0051539">
    <property type="term" value="F:4 iron, 4 sulfur cluster binding"/>
    <property type="evidence" value="ECO:0007669"/>
    <property type="project" value="UniProtKB-KW"/>
</dbReference>
<dbReference type="PANTHER" id="PTHR24421">
    <property type="entry name" value="NITRATE/NITRITE SENSOR PROTEIN NARX-RELATED"/>
    <property type="match status" value="1"/>
</dbReference>
<dbReference type="Pfam" id="PF07730">
    <property type="entry name" value="HisKA_3"/>
    <property type="match status" value="1"/>
</dbReference>
<dbReference type="PRINTS" id="PR00344">
    <property type="entry name" value="BCTRLSENSOR"/>
</dbReference>
<dbReference type="InterPro" id="IPR004358">
    <property type="entry name" value="Sig_transdc_His_kin-like_C"/>
</dbReference>
<evidence type="ECO:0000256" key="5">
    <source>
        <dbReference type="ARBA" id="ARBA00017322"/>
    </source>
</evidence>
<evidence type="ECO:0000256" key="7">
    <source>
        <dbReference type="ARBA" id="ARBA00022490"/>
    </source>
</evidence>
<evidence type="ECO:0000256" key="18">
    <source>
        <dbReference type="ARBA" id="ARBA00030800"/>
    </source>
</evidence>
<feature type="transmembrane region" description="Helical" evidence="19">
    <location>
        <begin position="12"/>
        <end position="34"/>
    </location>
</feature>
<dbReference type="InterPro" id="IPR003594">
    <property type="entry name" value="HATPase_dom"/>
</dbReference>
<protein>
    <recommendedName>
        <fullName evidence="5">Oxygen sensor histidine kinase NreB</fullName>
        <ecNumber evidence="4">2.7.13.3</ecNumber>
    </recommendedName>
    <alternativeName>
        <fullName evidence="18">Nitrogen regulation protein B</fullName>
    </alternativeName>
</protein>
<keyword evidence="7" id="KW-0963">Cytoplasm</keyword>